<dbReference type="OrthoDB" id="272141at2759"/>
<dbReference type="GO" id="GO:0007165">
    <property type="term" value="P:signal transduction"/>
    <property type="evidence" value="ECO:0007669"/>
    <property type="project" value="TreeGrafter"/>
</dbReference>
<dbReference type="PANTHER" id="PTHR24057:SF0">
    <property type="entry name" value="PROTEIN KINASE SHAGGY-RELATED"/>
    <property type="match status" value="1"/>
</dbReference>
<evidence type="ECO:0000256" key="2">
    <source>
        <dbReference type="ARBA" id="ARBA00022527"/>
    </source>
</evidence>
<dbReference type="GO" id="GO:0030154">
    <property type="term" value="P:cell differentiation"/>
    <property type="evidence" value="ECO:0007669"/>
    <property type="project" value="TreeGrafter"/>
</dbReference>
<sequence length="392" mass="45065">MQALINALNPKIKQARLENKKSTIALTQQSLDFTSEDGASKRNKLVRIQYDKVDIQQTYTYQAQKIVGNGTFGIVYKATVTETGETVAVKKVFQDKKFKNRELQILKELDHPNIIRMKHAFFTQGDKNDEVYLNIVMDFIPETVHRVRKHYQKIDQEMPKFLIKLYSFQILRGIGYLHSMGIVHRDIKPLNLLVDPSCHILKICDFGSAKKLLPGESNVSYICSRYYRAPELIFGNTSYDSKIDIWSIGCVIAELALGDILFKGDKPHSQLVEIIKKLGTPSEEQIKAMNPNYKEFKFPKVQQQSFAKIFMSKADNELMDLLGKMLVYDPKKRLNAYQALTHSYFDELRQPGVRLPNGNAIPDLFNFTSEERNFAGSDIFENIIPHSSYKYS</sequence>
<dbReference type="InterPro" id="IPR011009">
    <property type="entry name" value="Kinase-like_dom_sf"/>
</dbReference>
<dbReference type="Proteomes" id="UP000039865">
    <property type="component" value="Unassembled WGS sequence"/>
</dbReference>
<dbReference type="GO" id="GO:0004674">
    <property type="term" value="F:protein serine/threonine kinase activity"/>
    <property type="evidence" value="ECO:0007669"/>
    <property type="project" value="UniProtKB-KW"/>
</dbReference>
<evidence type="ECO:0000256" key="1">
    <source>
        <dbReference type="ARBA" id="ARBA00005527"/>
    </source>
</evidence>
<dbReference type="GO" id="GO:0005524">
    <property type="term" value="F:ATP binding"/>
    <property type="evidence" value="ECO:0007669"/>
    <property type="project" value="UniProtKB-UniRule"/>
</dbReference>
<dbReference type="FunFam" id="1.10.510.10:FF:000082">
    <property type="entry name" value="Shaggy-related protein kinase kappa"/>
    <property type="match status" value="1"/>
</dbReference>
<protein>
    <submittedName>
        <fullName evidence="10">Glycogen synthase kinase 3</fullName>
    </submittedName>
</protein>
<keyword evidence="6 7" id="KW-0067">ATP-binding</keyword>
<evidence type="ECO:0000313" key="11">
    <source>
        <dbReference type="Proteomes" id="UP000039865"/>
    </source>
</evidence>
<dbReference type="InterPro" id="IPR008271">
    <property type="entry name" value="Ser/Thr_kinase_AS"/>
</dbReference>
<dbReference type="GO" id="GO:0005737">
    <property type="term" value="C:cytoplasm"/>
    <property type="evidence" value="ECO:0007669"/>
    <property type="project" value="TreeGrafter"/>
</dbReference>
<dbReference type="EMBL" id="CCKQ01003844">
    <property type="protein sequence ID" value="CDW74981.1"/>
    <property type="molecule type" value="Genomic_DNA"/>
</dbReference>
<reference evidence="10 11" key="1">
    <citation type="submission" date="2014-06" db="EMBL/GenBank/DDBJ databases">
        <authorList>
            <person name="Swart Estienne"/>
        </authorList>
    </citation>
    <scope>NUCLEOTIDE SEQUENCE [LARGE SCALE GENOMIC DNA]</scope>
    <source>
        <strain evidence="10 11">130c</strain>
    </source>
</reference>
<keyword evidence="4 7" id="KW-0547">Nucleotide-binding</keyword>
<evidence type="ECO:0000256" key="5">
    <source>
        <dbReference type="ARBA" id="ARBA00022777"/>
    </source>
</evidence>
<dbReference type="Gene3D" id="1.10.510.10">
    <property type="entry name" value="Transferase(Phosphotransferase) domain 1"/>
    <property type="match status" value="1"/>
</dbReference>
<keyword evidence="11" id="KW-1185">Reference proteome</keyword>
<comment type="similarity">
    <text evidence="1">Belongs to the protein kinase superfamily. CMGC Ser/Thr protein kinase family. GSK-3 subfamily.</text>
</comment>
<name>A0A077ZYG5_STYLE</name>
<dbReference type="CDD" id="cd14137">
    <property type="entry name" value="STKc_GSK3"/>
    <property type="match status" value="1"/>
</dbReference>
<evidence type="ECO:0000256" key="3">
    <source>
        <dbReference type="ARBA" id="ARBA00022679"/>
    </source>
</evidence>
<dbReference type="OMA" id="GNQPMDY"/>
<keyword evidence="2 8" id="KW-0723">Serine/threonine-protein kinase</keyword>
<evidence type="ECO:0000256" key="7">
    <source>
        <dbReference type="PROSITE-ProRule" id="PRU10141"/>
    </source>
</evidence>
<dbReference type="PROSITE" id="PS50011">
    <property type="entry name" value="PROTEIN_KINASE_DOM"/>
    <property type="match status" value="1"/>
</dbReference>
<keyword evidence="5 10" id="KW-0418">Kinase</keyword>
<evidence type="ECO:0000256" key="8">
    <source>
        <dbReference type="RuleBase" id="RU000304"/>
    </source>
</evidence>
<feature type="binding site" evidence="7">
    <location>
        <position position="91"/>
    </location>
    <ligand>
        <name>ATP</name>
        <dbReference type="ChEBI" id="CHEBI:30616"/>
    </ligand>
</feature>
<evidence type="ECO:0000256" key="4">
    <source>
        <dbReference type="ARBA" id="ARBA00022741"/>
    </source>
</evidence>
<gene>
    <name evidence="10" type="primary">Contig389.g429</name>
    <name evidence="10" type="ORF">STYLEM_3965</name>
</gene>
<dbReference type="InterPro" id="IPR017441">
    <property type="entry name" value="Protein_kinase_ATP_BS"/>
</dbReference>
<keyword evidence="3" id="KW-0808">Transferase</keyword>
<feature type="domain" description="Protein kinase" evidence="9">
    <location>
        <begin position="61"/>
        <end position="345"/>
    </location>
</feature>
<dbReference type="InterPro" id="IPR039192">
    <property type="entry name" value="STKc_GSK3"/>
</dbReference>
<dbReference type="SUPFAM" id="SSF56112">
    <property type="entry name" value="Protein kinase-like (PK-like)"/>
    <property type="match status" value="1"/>
</dbReference>
<dbReference type="Pfam" id="PF00069">
    <property type="entry name" value="Pkinase"/>
    <property type="match status" value="1"/>
</dbReference>
<dbReference type="FunFam" id="3.30.200.20:FF:000009">
    <property type="entry name" value="Glycogen synthase kinase-3 beta"/>
    <property type="match status" value="1"/>
</dbReference>
<dbReference type="PANTHER" id="PTHR24057">
    <property type="entry name" value="GLYCOGEN SYNTHASE KINASE-3 ALPHA"/>
    <property type="match status" value="1"/>
</dbReference>
<dbReference type="PROSITE" id="PS00107">
    <property type="entry name" value="PROTEIN_KINASE_ATP"/>
    <property type="match status" value="1"/>
</dbReference>
<dbReference type="FunCoup" id="A0A077ZYG5">
    <property type="interactions" value="149"/>
</dbReference>
<proteinExistence type="inferred from homology"/>
<evidence type="ECO:0000259" key="9">
    <source>
        <dbReference type="PROSITE" id="PS50011"/>
    </source>
</evidence>
<dbReference type="InParanoid" id="A0A077ZYG5"/>
<evidence type="ECO:0000313" key="10">
    <source>
        <dbReference type="EMBL" id="CDW74981.1"/>
    </source>
</evidence>
<dbReference type="PROSITE" id="PS00108">
    <property type="entry name" value="PROTEIN_KINASE_ST"/>
    <property type="match status" value="1"/>
</dbReference>
<dbReference type="AlphaFoldDB" id="A0A077ZYG5"/>
<dbReference type="InterPro" id="IPR050591">
    <property type="entry name" value="GSK-3"/>
</dbReference>
<evidence type="ECO:0000256" key="6">
    <source>
        <dbReference type="ARBA" id="ARBA00022840"/>
    </source>
</evidence>
<dbReference type="Gene3D" id="3.30.200.20">
    <property type="entry name" value="Phosphorylase Kinase, domain 1"/>
    <property type="match status" value="1"/>
</dbReference>
<dbReference type="InterPro" id="IPR000719">
    <property type="entry name" value="Prot_kinase_dom"/>
</dbReference>
<dbReference type="SMART" id="SM00220">
    <property type="entry name" value="S_TKc"/>
    <property type="match status" value="1"/>
</dbReference>
<organism evidence="10 11">
    <name type="scientific">Stylonychia lemnae</name>
    <name type="common">Ciliate</name>
    <dbReference type="NCBI Taxonomy" id="5949"/>
    <lineage>
        <taxon>Eukaryota</taxon>
        <taxon>Sar</taxon>
        <taxon>Alveolata</taxon>
        <taxon>Ciliophora</taxon>
        <taxon>Intramacronucleata</taxon>
        <taxon>Spirotrichea</taxon>
        <taxon>Stichotrichia</taxon>
        <taxon>Sporadotrichida</taxon>
        <taxon>Oxytrichidae</taxon>
        <taxon>Stylonychinae</taxon>
        <taxon>Stylonychia</taxon>
    </lineage>
</organism>
<dbReference type="GO" id="GO:0005634">
    <property type="term" value="C:nucleus"/>
    <property type="evidence" value="ECO:0007669"/>
    <property type="project" value="TreeGrafter"/>
</dbReference>
<accession>A0A077ZYG5</accession>